<dbReference type="EMBL" id="CYZD01000023">
    <property type="protein sequence ID" value="CUO76040.1"/>
    <property type="molecule type" value="Genomic_DNA"/>
</dbReference>
<comment type="subcellular location">
    <subcellularLocation>
        <location evidence="2">Cell membrane</location>
        <topology evidence="2">Multi-pass membrane protein</topology>
    </subcellularLocation>
</comment>
<evidence type="ECO:0000256" key="5">
    <source>
        <dbReference type="ARBA" id="ARBA00022448"/>
    </source>
</evidence>
<evidence type="ECO:0000256" key="11">
    <source>
        <dbReference type="ARBA" id="ARBA00023136"/>
    </source>
</evidence>
<dbReference type="Proteomes" id="UP000095409">
    <property type="component" value="Unassembled WGS sequence"/>
</dbReference>
<evidence type="ECO:0000256" key="9">
    <source>
        <dbReference type="ARBA" id="ARBA00022989"/>
    </source>
</evidence>
<evidence type="ECO:0000313" key="15">
    <source>
        <dbReference type="EMBL" id="RGV61520.1"/>
    </source>
</evidence>
<dbReference type="InterPro" id="IPR002528">
    <property type="entry name" value="MATE_fam"/>
</dbReference>
<feature type="transmembrane region" description="Helical" evidence="13">
    <location>
        <begin position="177"/>
        <end position="199"/>
    </location>
</feature>
<keyword evidence="9 13" id="KW-1133">Transmembrane helix</keyword>
<dbReference type="GO" id="GO:0015297">
    <property type="term" value="F:antiporter activity"/>
    <property type="evidence" value="ECO:0007669"/>
    <property type="project" value="UniProtKB-KW"/>
</dbReference>
<keyword evidence="11 13" id="KW-0472">Membrane</keyword>
<feature type="transmembrane region" description="Helical" evidence="13">
    <location>
        <begin position="152"/>
        <end position="171"/>
    </location>
</feature>
<sequence>MLKRFTKYVTQSVAGMIGISVYVLADTFFISVYSGADGLAVLNLILPVYGLIYAIGAMIGIGSATRYAISRAKGENTEHYFVQSVTWSILVAVPFMLIGIFIPDKALALLGADAGLIGLGRNYVRIILIATPFFMSNYTFTAFARNDGAPSIAMIGSISGSIFNIIFDYIFMFPVGLGFSGAGLATAICPIVTMSVCTIHYRSSRNHVGFHWKKPSFRHLISCCQLGVSAFVGELSSGVIAIVFNFLILGIAGNVGVAAYGVVANLSIVAFAIFNGLAQGAQPLISESYGKGQPTQVKKLLKWSLLVCLAVEALIQLIIWTATDPLISIFNSENNVQLLNYAHTGLRLYFLGFIVAGINVVLVAYFSAVDEPKIAIVGSFLRGIVAIVICAVILAKLFGLNGIWISLLAAETVTFLTILFLAYKDRRKRMGLSGNM</sequence>
<dbReference type="PANTHER" id="PTHR43298">
    <property type="entry name" value="MULTIDRUG RESISTANCE PROTEIN NORM-RELATED"/>
    <property type="match status" value="1"/>
</dbReference>
<dbReference type="Pfam" id="PF01554">
    <property type="entry name" value="MatE"/>
    <property type="match status" value="2"/>
</dbReference>
<dbReference type="Proteomes" id="UP000265828">
    <property type="component" value="Unassembled WGS sequence"/>
</dbReference>
<evidence type="ECO:0000256" key="1">
    <source>
        <dbReference type="ARBA" id="ARBA00003408"/>
    </source>
</evidence>
<feature type="transmembrane region" description="Helical" evidence="13">
    <location>
        <begin position="380"/>
        <end position="398"/>
    </location>
</feature>
<protein>
    <recommendedName>
        <fullName evidence="4">Probable multidrug resistance protein NorM</fullName>
    </recommendedName>
    <alternativeName>
        <fullName evidence="12">Multidrug-efflux transporter</fullName>
    </alternativeName>
</protein>
<evidence type="ECO:0000256" key="10">
    <source>
        <dbReference type="ARBA" id="ARBA00023065"/>
    </source>
</evidence>
<feature type="transmembrane region" description="Helical" evidence="13">
    <location>
        <begin position="220"/>
        <end position="251"/>
    </location>
</feature>
<feature type="transmembrane region" description="Helical" evidence="13">
    <location>
        <begin position="404"/>
        <end position="423"/>
    </location>
</feature>
<dbReference type="InterPro" id="IPR048279">
    <property type="entry name" value="MdtK-like"/>
</dbReference>
<feature type="transmembrane region" description="Helical" evidence="13">
    <location>
        <begin position="122"/>
        <end position="140"/>
    </location>
</feature>
<dbReference type="AlphaFoldDB" id="A0A174HSI6"/>
<evidence type="ECO:0000256" key="6">
    <source>
        <dbReference type="ARBA" id="ARBA00022449"/>
    </source>
</evidence>
<feature type="transmembrane region" description="Helical" evidence="13">
    <location>
        <begin position="81"/>
        <end position="102"/>
    </location>
</feature>
<keyword evidence="5" id="KW-0813">Transport</keyword>
<evidence type="ECO:0000313" key="17">
    <source>
        <dbReference type="Proteomes" id="UP000265828"/>
    </source>
</evidence>
<evidence type="ECO:0000256" key="8">
    <source>
        <dbReference type="ARBA" id="ARBA00022692"/>
    </source>
</evidence>
<evidence type="ECO:0000313" key="16">
    <source>
        <dbReference type="Proteomes" id="UP000095409"/>
    </source>
</evidence>
<accession>A0A174HSI6</accession>
<evidence type="ECO:0000256" key="4">
    <source>
        <dbReference type="ARBA" id="ARBA00020268"/>
    </source>
</evidence>
<evidence type="ECO:0000313" key="14">
    <source>
        <dbReference type="EMBL" id="CUO76040.1"/>
    </source>
</evidence>
<dbReference type="GO" id="GO:0006811">
    <property type="term" value="P:monoatomic ion transport"/>
    <property type="evidence" value="ECO:0007669"/>
    <property type="project" value="UniProtKB-KW"/>
</dbReference>
<name>A0A174HSI6_9FIRM</name>
<feature type="transmembrane region" description="Helical" evidence="13">
    <location>
        <begin position="12"/>
        <end position="36"/>
    </location>
</feature>
<dbReference type="GO" id="GO:0042910">
    <property type="term" value="F:xenobiotic transmembrane transporter activity"/>
    <property type="evidence" value="ECO:0007669"/>
    <property type="project" value="InterPro"/>
</dbReference>
<comment type="function">
    <text evidence="1">Multidrug efflux pump.</text>
</comment>
<feature type="transmembrane region" description="Helical" evidence="13">
    <location>
        <begin position="48"/>
        <end position="69"/>
    </location>
</feature>
<dbReference type="InterPro" id="IPR050222">
    <property type="entry name" value="MATE_MdtK"/>
</dbReference>
<keyword evidence="7" id="KW-1003">Cell membrane</keyword>
<organism evidence="14 16">
    <name type="scientific">Blautia obeum</name>
    <dbReference type="NCBI Taxonomy" id="40520"/>
    <lineage>
        <taxon>Bacteria</taxon>
        <taxon>Bacillati</taxon>
        <taxon>Bacillota</taxon>
        <taxon>Clostridia</taxon>
        <taxon>Lachnospirales</taxon>
        <taxon>Lachnospiraceae</taxon>
        <taxon>Blautia</taxon>
    </lineage>
</organism>
<feature type="transmembrane region" description="Helical" evidence="13">
    <location>
        <begin position="300"/>
        <end position="322"/>
    </location>
</feature>
<dbReference type="RefSeq" id="WP_055066638.1">
    <property type="nucleotide sequence ID" value="NZ_CYZD01000023.1"/>
</dbReference>
<evidence type="ECO:0000256" key="7">
    <source>
        <dbReference type="ARBA" id="ARBA00022475"/>
    </source>
</evidence>
<evidence type="ECO:0000256" key="3">
    <source>
        <dbReference type="ARBA" id="ARBA00010199"/>
    </source>
</evidence>
<keyword evidence="10" id="KW-0406">Ion transport</keyword>
<feature type="transmembrane region" description="Helical" evidence="13">
    <location>
        <begin position="257"/>
        <end position="279"/>
    </location>
</feature>
<evidence type="ECO:0000256" key="12">
    <source>
        <dbReference type="ARBA" id="ARBA00031636"/>
    </source>
</evidence>
<dbReference type="GO" id="GO:0005886">
    <property type="term" value="C:plasma membrane"/>
    <property type="evidence" value="ECO:0007669"/>
    <property type="project" value="UniProtKB-SubCell"/>
</dbReference>
<keyword evidence="6" id="KW-0050">Antiport</keyword>
<dbReference type="PANTHER" id="PTHR43298:SF2">
    <property type="entry name" value="FMN_FAD EXPORTER YEEO-RELATED"/>
    <property type="match status" value="1"/>
</dbReference>
<gene>
    <name evidence="14" type="primary">mepA_18</name>
    <name evidence="15" type="ORF">DWW07_14705</name>
    <name evidence="14" type="ORF">ERS852394_02968</name>
</gene>
<dbReference type="PIRSF" id="PIRSF006603">
    <property type="entry name" value="DinF"/>
    <property type="match status" value="1"/>
</dbReference>
<evidence type="ECO:0000256" key="2">
    <source>
        <dbReference type="ARBA" id="ARBA00004651"/>
    </source>
</evidence>
<proteinExistence type="inferred from homology"/>
<reference evidence="14 16" key="1">
    <citation type="submission" date="2015-09" db="EMBL/GenBank/DDBJ databases">
        <authorList>
            <consortium name="Pathogen Informatics"/>
        </authorList>
    </citation>
    <scope>NUCLEOTIDE SEQUENCE [LARGE SCALE GENOMIC DNA]</scope>
    <source>
        <strain evidence="14 16">2789STDY5608837</strain>
    </source>
</reference>
<reference evidence="15 17" key="2">
    <citation type="submission" date="2018-08" db="EMBL/GenBank/DDBJ databases">
        <title>A genome reference for cultivated species of the human gut microbiota.</title>
        <authorList>
            <person name="Zou Y."/>
            <person name="Xue W."/>
            <person name="Luo G."/>
        </authorList>
    </citation>
    <scope>NUCLEOTIDE SEQUENCE [LARGE SCALE GENOMIC DNA]</scope>
    <source>
        <strain evidence="15 17">AF14-23</strain>
    </source>
</reference>
<keyword evidence="8 13" id="KW-0812">Transmembrane</keyword>
<feature type="transmembrane region" description="Helical" evidence="13">
    <location>
        <begin position="348"/>
        <end position="368"/>
    </location>
</feature>
<dbReference type="EMBL" id="QRZI01000012">
    <property type="protein sequence ID" value="RGV61520.1"/>
    <property type="molecule type" value="Genomic_DNA"/>
</dbReference>
<evidence type="ECO:0000256" key="13">
    <source>
        <dbReference type="SAM" id="Phobius"/>
    </source>
</evidence>
<comment type="similarity">
    <text evidence="3">Belongs to the multi antimicrobial extrusion (MATE) (TC 2.A.66.1) family.</text>
</comment>